<evidence type="ECO:0008006" key="3">
    <source>
        <dbReference type="Google" id="ProtNLM"/>
    </source>
</evidence>
<dbReference type="EMBL" id="ATBP01000129">
    <property type="protein sequence ID" value="ETR72619.1"/>
    <property type="molecule type" value="Genomic_DNA"/>
</dbReference>
<evidence type="ECO:0000313" key="1">
    <source>
        <dbReference type="EMBL" id="ETR72619.1"/>
    </source>
</evidence>
<dbReference type="AlphaFoldDB" id="A0A1V1PCH3"/>
<accession>A0A1V1PCH3</accession>
<dbReference type="Pfam" id="PF14375">
    <property type="entry name" value="Cys_rich_CWC"/>
    <property type="match status" value="1"/>
</dbReference>
<gene>
    <name evidence="1" type="ORF">OMM_07412</name>
</gene>
<name>A0A1V1PCH3_9BACT</name>
<organism evidence="1 2">
    <name type="scientific">Candidatus Magnetoglobus multicellularis str. Araruama</name>
    <dbReference type="NCBI Taxonomy" id="890399"/>
    <lineage>
        <taxon>Bacteria</taxon>
        <taxon>Pseudomonadati</taxon>
        <taxon>Thermodesulfobacteriota</taxon>
        <taxon>Desulfobacteria</taxon>
        <taxon>Desulfobacterales</taxon>
        <taxon>Desulfobacteraceae</taxon>
        <taxon>Candidatus Magnetoglobus</taxon>
    </lineage>
</organism>
<sequence length="76" mass="8683">MKSVEEMICPLCGKPNRCGKKAVIDGITQSRCWCAYETFPKELLAMVPPKKQGKACVCQKCLNQFKHNQSEFMKRD</sequence>
<comment type="caution">
    <text evidence="1">The sequence shown here is derived from an EMBL/GenBank/DDBJ whole genome shotgun (WGS) entry which is preliminary data.</text>
</comment>
<proteinExistence type="predicted"/>
<evidence type="ECO:0000313" key="2">
    <source>
        <dbReference type="Proteomes" id="UP000189670"/>
    </source>
</evidence>
<protein>
    <recommendedName>
        <fullName evidence="3">Cysteine-rich CWC</fullName>
    </recommendedName>
</protein>
<dbReference type="Proteomes" id="UP000189670">
    <property type="component" value="Unassembled WGS sequence"/>
</dbReference>
<dbReference type="InterPro" id="IPR032720">
    <property type="entry name" value="Cys_rich_CWC"/>
</dbReference>
<reference evidence="2" key="1">
    <citation type="submission" date="2012-11" db="EMBL/GenBank/DDBJ databases">
        <authorList>
            <person name="Lucero-Rivera Y.E."/>
            <person name="Tovar-Ramirez D."/>
        </authorList>
    </citation>
    <scope>NUCLEOTIDE SEQUENCE [LARGE SCALE GENOMIC DNA]</scope>
    <source>
        <strain evidence="2">Araruama</strain>
    </source>
</reference>